<dbReference type="RefSeq" id="WP_149688217.1">
    <property type="nucleotide sequence ID" value="NZ_SDPQ02000001.1"/>
</dbReference>
<dbReference type="AlphaFoldDB" id="A0A5M4FKK6"/>
<dbReference type="OrthoDB" id="3786994at2"/>
<dbReference type="EMBL" id="SDPQ02000001">
    <property type="protein sequence ID" value="KAA1400115.1"/>
    <property type="molecule type" value="Genomic_DNA"/>
</dbReference>
<organism evidence="1 2">
    <name type="scientific">Aeromicrobium ginsengisoli</name>
    <dbReference type="NCBI Taxonomy" id="363867"/>
    <lineage>
        <taxon>Bacteria</taxon>
        <taxon>Bacillati</taxon>
        <taxon>Actinomycetota</taxon>
        <taxon>Actinomycetes</taxon>
        <taxon>Propionibacteriales</taxon>
        <taxon>Nocardioidaceae</taxon>
        <taxon>Aeromicrobium</taxon>
    </lineage>
</organism>
<evidence type="ECO:0000313" key="2">
    <source>
        <dbReference type="Proteomes" id="UP000380867"/>
    </source>
</evidence>
<reference evidence="1" key="1">
    <citation type="submission" date="2019-09" db="EMBL/GenBank/DDBJ databases">
        <authorList>
            <person name="Li J."/>
        </authorList>
    </citation>
    <scope>NUCLEOTIDE SEQUENCE [LARGE SCALE GENOMIC DNA]</scope>
    <source>
        <strain evidence="1">JCM 14732</strain>
    </source>
</reference>
<protein>
    <submittedName>
        <fullName evidence="1">GAF domain-containing protein</fullName>
    </submittedName>
</protein>
<keyword evidence="2" id="KW-1185">Reference proteome</keyword>
<evidence type="ECO:0000313" key="1">
    <source>
        <dbReference type="EMBL" id="KAA1400115.1"/>
    </source>
</evidence>
<name>A0A5M4FKK6_9ACTN</name>
<sequence length="133" mass="14964">MQSRRDDVDPYAAVDRALVRGVCGMGEADDLRSERRLERFASAPLGSFVWTRDVHGRTYVGRLTGPWHYDESGAEVDLVNVRDTDWVSEPVDAALVPTAVSRTFARGGRNVQRIHTDHVEVETAALWARLDRE</sequence>
<accession>A0A5M4FKK6</accession>
<dbReference type="Proteomes" id="UP000380867">
    <property type="component" value="Unassembled WGS sequence"/>
</dbReference>
<proteinExistence type="predicted"/>
<gene>
    <name evidence="1" type="ORF">ESP70_005090</name>
</gene>
<comment type="caution">
    <text evidence="1">The sequence shown here is derived from an EMBL/GenBank/DDBJ whole genome shotgun (WGS) entry which is preliminary data.</text>
</comment>